<dbReference type="OrthoDB" id="9804305at2"/>
<evidence type="ECO:0000256" key="1">
    <source>
        <dbReference type="ARBA" id="ARBA00007404"/>
    </source>
</evidence>
<dbReference type="FunFam" id="3.30.230.70:FF:000002">
    <property type="entry name" value="Polyribonucleotide nucleotidyltransferase"/>
    <property type="match status" value="1"/>
</dbReference>
<dbReference type="Pfam" id="PF03726">
    <property type="entry name" value="PNPase"/>
    <property type="match status" value="1"/>
</dbReference>
<dbReference type="Gene3D" id="3.30.1370.10">
    <property type="entry name" value="K Homology domain, type 1"/>
    <property type="match status" value="1"/>
</dbReference>
<dbReference type="EMBL" id="MRCE01000001">
    <property type="protein sequence ID" value="OKH40877.1"/>
    <property type="molecule type" value="Genomic_DNA"/>
</dbReference>
<dbReference type="CDD" id="cd04472">
    <property type="entry name" value="S1_PNPase"/>
    <property type="match status" value="1"/>
</dbReference>
<dbReference type="GO" id="GO:0000287">
    <property type="term" value="F:magnesium ion binding"/>
    <property type="evidence" value="ECO:0007669"/>
    <property type="project" value="UniProtKB-UniRule"/>
</dbReference>
<dbReference type="FunFam" id="3.30.1370.10:FF:000001">
    <property type="entry name" value="Polyribonucleotide nucleotidyltransferase"/>
    <property type="match status" value="1"/>
</dbReference>
<dbReference type="GO" id="GO:0006396">
    <property type="term" value="P:RNA processing"/>
    <property type="evidence" value="ECO:0007669"/>
    <property type="project" value="InterPro"/>
</dbReference>
<dbReference type="AlphaFoldDB" id="A0A1U7ITM4"/>
<keyword evidence="7 8" id="KW-0694">RNA-binding</keyword>
<dbReference type="Gene3D" id="2.40.50.140">
    <property type="entry name" value="Nucleic acid-binding proteins"/>
    <property type="match status" value="1"/>
</dbReference>
<dbReference type="PROSITE" id="PS50084">
    <property type="entry name" value="KH_TYPE_1"/>
    <property type="match status" value="1"/>
</dbReference>
<dbReference type="NCBIfam" id="NF008805">
    <property type="entry name" value="PRK11824.1"/>
    <property type="match status" value="1"/>
</dbReference>
<keyword evidence="5 8" id="KW-0479">Metal-binding</keyword>
<dbReference type="FunFam" id="3.30.230.70:FF:000001">
    <property type="entry name" value="Polyribonucleotide nucleotidyltransferase"/>
    <property type="match status" value="1"/>
</dbReference>
<protein>
    <recommendedName>
        <fullName evidence="8">Polyribonucleotide nucleotidyltransferase</fullName>
        <ecNumber evidence="8">2.7.7.8</ecNumber>
    </recommendedName>
    <alternativeName>
        <fullName evidence="8">Polynucleotide phosphorylase</fullName>
        <shortName evidence="8">PNPase</shortName>
    </alternativeName>
</protein>
<dbReference type="SMART" id="SM00322">
    <property type="entry name" value="KH"/>
    <property type="match status" value="1"/>
</dbReference>
<dbReference type="CDD" id="cd11364">
    <property type="entry name" value="RNase_PH_PNPase_2"/>
    <property type="match status" value="1"/>
</dbReference>
<feature type="binding site" evidence="8">
    <location>
        <position position="502"/>
    </location>
    <ligand>
        <name>Mg(2+)</name>
        <dbReference type="ChEBI" id="CHEBI:18420"/>
    </ligand>
</feature>
<feature type="binding site" evidence="8">
    <location>
        <position position="496"/>
    </location>
    <ligand>
        <name>Mg(2+)</name>
        <dbReference type="ChEBI" id="CHEBI:18420"/>
    </ligand>
</feature>
<dbReference type="InterPro" id="IPR020568">
    <property type="entry name" value="Ribosomal_Su5_D2-typ_SF"/>
</dbReference>
<dbReference type="PANTHER" id="PTHR11252:SF0">
    <property type="entry name" value="POLYRIBONUCLEOTIDE NUCLEOTIDYLTRANSFERASE 1, MITOCHONDRIAL"/>
    <property type="match status" value="1"/>
</dbReference>
<dbReference type="GO" id="GO:0005829">
    <property type="term" value="C:cytosol"/>
    <property type="evidence" value="ECO:0007669"/>
    <property type="project" value="TreeGrafter"/>
</dbReference>
<dbReference type="SUPFAM" id="SSF50249">
    <property type="entry name" value="Nucleic acid-binding proteins"/>
    <property type="match status" value="1"/>
</dbReference>
<comment type="caution">
    <text evidence="10">The sequence shown here is derived from an EMBL/GenBank/DDBJ whole genome shotgun (WGS) entry which is preliminary data.</text>
</comment>
<dbReference type="InterPro" id="IPR012162">
    <property type="entry name" value="PNPase"/>
</dbReference>
<dbReference type="InterPro" id="IPR036345">
    <property type="entry name" value="ExoRNase_PH_dom2_sf"/>
</dbReference>
<dbReference type="InterPro" id="IPR012340">
    <property type="entry name" value="NA-bd_OB-fold"/>
</dbReference>
<dbReference type="GO" id="GO:0003723">
    <property type="term" value="F:RNA binding"/>
    <property type="evidence" value="ECO:0007669"/>
    <property type="project" value="UniProtKB-UniRule"/>
</dbReference>
<feature type="domain" description="S1 motif" evidence="9">
    <location>
        <begin position="632"/>
        <end position="700"/>
    </location>
</feature>
<dbReference type="SMART" id="SM00316">
    <property type="entry name" value="S1"/>
    <property type="match status" value="1"/>
</dbReference>
<dbReference type="InterPro" id="IPR015847">
    <property type="entry name" value="ExoRNase_PH_dom2"/>
</dbReference>
<evidence type="ECO:0000256" key="7">
    <source>
        <dbReference type="ARBA" id="ARBA00022884"/>
    </source>
</evidence>
<evidence type="ECO:0000256" key="4">
    <source>
        <dbReference type="ARBA" id="ARBA00022695"/>
    </source>
</evidence>
<dbReference type="GO" id="GO:0006402">
    <property type="term" value="P:mRNA catabolic process"/>
    <property type="evidence" value="ECO:0007669"/>
    <property type="project" value="UniProtKB-UniRule"/>
</dbReference>
<evidence type="ECO:0000259" key="9">
    <source>
        <dbReference type="PROSITE" id="PS50126"/>
    </source>
</evidence>
<evidence type="ECO:0000313" key="10">
    <source>
        <dbReference type="EMBL" id="OKH40877.1"/>
    </source>
</evidence>
<gene>
    <name evidence="8" type="primary">pnp</name>
    <name evidence="10" type="ORF">NIES2119_00770</name>
</gene>
<evidence type="ECO:0000256" key="6">
    <source>
        <dbReference type="ARBA" id="ARBA00022842"/>
    </source>
</evidence>
<comment type="similarity">
    <text evidence="1 8">Belongs to the polyribonucleotide nucleotidyltransferase family.</text>
</comment>
<dbReference type="InterPro" id="IPR015848">
    <property type="entry name" value="PNPase_PH_RNA-bd_bac/org-type"/>
</dbReference>
<dbReference type="PROSITE" id="PS50126">
    <property type="entry name" value="S1"/>
    <property type="match status" value="1"/>
</dbReference>
<dbReference type="Proteomes" id="UP000185860">
    <property type="component" value="Unassembled WGS sequence"/>
</dbReference>
<dbReference type="NCBIfam" id="TIGR03591">
    <property type="entry name" value="polynuc_phos"/>
    <property type="match status" value="1"/>
</dbReference>
<dbReference type="InterPro" id="IPR027408">
    <property type="entry name" value="PNPase/RNase_PH_dom_sf"/>
</dbReference>
<organism evidence="10 11">
    <name type="scientific">[Phormidium ambiguum] IAM M-71</name>
    <dbReference type="NCBI Taxonomy" id="454136"/>
    <lineage>
        <taxon>Bacteria</taxon>
        <taxon>Bacillati</taxon>
        <taxon>Cyanobacteriota</taxon>
        <taxon>Cyanophyceae</taxon>
        <taxon>Oscillatoriophycideae</taxon>
        <taxon>Aerosakkonematales</taxon>
        <taxon>Aerosakkonemataceae</taxon>
        <taxon>Floridanema</taxon>
    </lineage>
</organism>
<dbReference type="SUPFAM" id="SSF54211">
    <property type="entry name" value="Ribosomal protein S5 domain 2-like"/>
    <property type="match status" value="2"/>
</dbReference>
<evidence type="ECO:0000256" key="8">
    <source>
        <dbReference type="HAMAP-Rule" id="MF_01595"/>
    </source>
</evidence>
<dbReference type="GO" id="GO:0000175">
    <property type="term" value="F:3'-5'-RNA exonuclease activity"/>
    <property type="evidence" value="ECO:0007669"/>
    <property type="project" value="TreeGrafter"/>
</dbReference>
<evidence type="ECO:0000313" key="11">
    <source>
        <dbReference type="Proteomes" id="UP000185860"/>
    </source>
</evidence>
<dbReference type="InterPro" id="IPR036456">
    <property type="entry name" value="PNPase_PH_RNA-bd_sf"/>
</dbReference>
<comment type="catalytic activity">
    <reaction evidence="8">
        <text>RNA(n+1) + phosphate = RNA(n) + a ribonucleoside 5'-diphosphate</text>
        <dbReference type="Rhea" id="RHEA:22096"/>
        <dbReference type="Rhea" id="RHEA-COMP:14527"/>
        <dbReference type="Rhea" id="RHEA-COMP:17342"/>
        <dbReference type="ChEBI" id="CHEBI:43474"/>
        <dbReference type="ChEBI" id="CHEBI:57930"/>
        <dbReference type="ChEBI" id="CHEBI:140395"/>
        <dbReference type="EC" id="2.7.7.8"/>
    </reaction>
</comment>
<keyword evidence="6 8" id="KW-0460">Magnesium</keyword>
<dbReference type="InterPro" id="IPR036612">
    <property type="entry name" value="KH_dom_type_1_sf"/>
</dbReference>
<dbReference type="GO" id="GO:0004654">
    <property type="term" value="F:polyribonucleotide nucleotidyltransferase activity"/>
    <property type="evidence" value="ECO:0007669"/>
    <property type="project" value="UniProtKB-UniRule"/>
</dbReference>
<dbReference type="PIRSF" id="PIRSF005499">
    <property type="entry name" value="PNPase"/>
    <property type="match status" value="1"/>
</dbReference>
<comment type="function">
    <text evidence="8">Involved in mRNA degradation. Catalyzes the phosphorolysis of single-stranded polyribonucleotides processively in the 3'- to 5'-direction.</text>
</comment>
<dbReference type="RefSeq" id="WP_073591551.1">
    <property type="nucleotide sequence ID" value="NZ_MRCE01000001.1"/>
</dbReference>
<accession>A0A1U7ITM4</accession>
<keyword evidence="4 8" id="KW-0548">Nucleotidyltransferase</keyword>
<dbReference type="CDD" id="cd11363">
    <property type="entry name" value="RNase_PH_PNPase_1"/>
    <property type="match status" value="1"/>
</dbReference>
<keyword evidence="3 8" id="KW-0808">Transferase</keyword>
<dbReference type="Pfam" id="PF00575">
    <property type="entry name" value="S1"/>
    <property type="match status" value="1"/>
</dbReference>
<dbReference type="Pfam" id="PF03725">
    <property type="entry name" value="RNase_PH_C"/>
    <property type="match status" value="1"/>
</dbReference>
<dbReference type="InterPro" id="IPR004088">
    <property type="entry name" value="KH_dom_type_1"/>
</dbReference>
<dbReference type="EC" id="2.7.7.8" evidence="8"/>
<comment type="cofactor">
    <cofactor evidence="8">
        <name>Mg(2+)</name>
        <dbReference type="ChEBI" id="CHEBI:18420"/>
    </cofactor>
</comment>
<dbReference type="PANTHER" id="PTHR11252">
    <property type="entry name" value="POLYRIBONUCLEOTIDE NUCLEOTIDYLTRANSFERASE"/>
    <property type="match status" value="1"/>
</dbReference>
<dbReference type="CDD" id="cd02393">
    <property type="entry name" value="KH-I_PNPase"/>
    <property type="match status" value="1"/>
</dbReference>
<sequence length="716" mass="77690">MVELDKSISFDGRDIRLKVGLLAPQAGGSVLIQSGDTCVLVTATRAASREGIDFLPLLVDYEERLYAAGRIPGGFLRREGRPPEKVTLTGRLIDRPLRPLFPSWLRDDIQIVATTLSMDEQVPPDVLAVTGASIAVMLAKIPFNGPMAAVRVGLVGDDFIINPTYAEIEAGDLDLVVAGSPEGVIMVEAGANQLPEADIIEAIDFGYEAVLDLIAAQKELLKELEIEPVQEEKPVTDSDLENYIRDRATDPIKEILKRFEYDKNQRDEALDEVKAGIEAGIAELPEEDPIRVATTQDGKALGNVFKDITKKLMRRQIVDEGVRVDGRKLDEVRPVSCRVGVLPRRVHGSGLFNRGLTQVMSVATLGTPGDAQELADDLHPEDEKRYLHHYNFPPFSVGETKPMRAPGRREIGHGALAERAIVPVLPPKDQFPYVIRVVSEVLSSNGSTSMGSVCGSTLALMDAGVPLAKPVSGAAMGLIKEGEEVRILTDIQGIEDFLGDMDFKVAGTDTGITALQMDMKINGLPLETIAKAIHQARPARLHILEKMLAVIDQPRSEMSPFAPRLLMLKIEPELIGLVIGPGGKTIKGITEETGAKIDIDDDGTVTISAIDVEKAERARGIVQGLTRKLNEGDVYVGRVTRIIPIGAFVEFLPGKEGMIHISQLADYRVGKVEDEVGVGDEVIVKVREIDNKGRINLTRLGIHPDEAAAARAAANR</sequence>
<dbReference type="SUPFAM" id="SSF54791">
    <property type="entry name" value="Eukaryotic type KH-domain (KH-domain type I)"/>
    <property type="match status" value="1"/>
</dbReference>
<comment type="subcellular location">
    <subcellularLocation>
        <location evidence="8">Cytoplasm</location>
    </subcellularLocation>
</comment>
<dbReference type="STRING" id="454136.NIES2119_00770"/>
<name>A0A1U7ITM4_9CYAN</name>
<evidence type="ECO:0000256" key="3">
    <source>
        <dbReference type="ARBA" id="ARBA00022679"/>
    </source>
</evidence>
<reference evidence="10 11" key="1">
    <citation type="submission" date="2016-11" db="EMBL/GenBank/DDBJ databases">
        <title>Draft Genome Sequences of Nine Cyanobacterial Strains from Diverse Habitats.</title>
        <authorList>
            <person name="Zhu T."/>
            <person name="Hou S."/>
            <person name="Lu X."/>
            <person name="Hess W.R."/>
        </authorList>
    </citation>
    <scope>NUCLEOTIDE SEQUENCE [LARGE SCALE GENOMIC DNA]</scope>
    <source>
        <strain evidence="10 11">IAM M-71</strain>
    </source>
</reference>
<dbReference type="SUPFAM" id="SSF46915">
    <property type="entry name" value="Polynucleotide phosphorylase/guanosine pentaphosphate synthase (PNPase/GPSI), domain 3"/>
    <property type="match status" value="1"/>
</dbReference>
<dbReference type="InterPro" id="IPR001247">
    <property type="entry name" value="ExoRNase_PH_dom1"/>
</dbReference>
<dbReference type="Gene3D" id="3.30.230.70">
    <property type="entry name" value="GHMP Kinase, N-terminal domain"/>
    <property type="match status" value="2"/>
</dbReference>
<dbReference type="SUPFAM" id="SSF55666">
    <property type="entry name" value="Ribonuclease PH domain 2-like"/>
    <property type="match status" value="2"/>
</dbReference>
<dbReference type="Pfam" id="PF01138">
    <property type="entry name" value="RNase_PH"/>
    <property type="match status" value="2"/>
</dbReference>
<dbReference type="InterPro" id="IPR003029">
    <property type="entry name" value="S1_domain"/>
</dbReference>
<dbReference type="InterPro" id="IPR004087">
    <property type="entry name" value="KH_dom"/>
</dbReference>
<proteinExistence type="inferred from homology"/>
<dbReference type="HAMAP" id="MF_01595">
    <property type="entry name" value="PNPase"/>
    <property type="match status" value="1"/>
</dbReference>
<evidence type="ECO:0000256" key="2">
    <source>
        <dbReference type="ARBA" id="ARBA00022490"/>
    </source>
</evidence>
<keyword evidence="2 8" id="KW-0963">Cytoplasm</keyword>
<evidence type="ECO:0000256" key="5">
    <source>
        <dbReference type="ARBA" id="ARBA00022723"/>
    </source>
</evidence>
<dbReference type="Pfam" id="PF00013">
    <property type="entry name" value="KH_1"/>
    <property type="match status" value="1"/>
</dbReference>